<proteinExistence type="predicted"/>
<accession>A0AA48IAD9</accession>
<name>A0AA48IAD9_9TREE</name>
<dbReference type="GeneID" id="85493018"/>
<dbReference type="AlphaFoldDB" id="A0AA48IAD9"/>
<protein>
    <submittedName>
        <fullName evidence="2">Uncharacterized protein</fullName>
    </submittedName>
</protein>
<dbReference type="RefSeq" id="XP_060454413.1">
    <property type="nucleotide sequence ID" value="XM_060597528.1"/>
</dbReference>
<dbReference type="Proteomes" id="UP001233271">
    <property type="component" value="Chromosome 2"/>
</dbReference>
<reference evidence="2" key="1">
    <citation type="journal article" date="2023" name="BMC Genomics">
        <title>Chromosome-level genome assemblies of Cutaneotrichosporon spp. (Trichosporonales, Basidiomycota) reveal imbalanced evolution between nucleotide sequences and chromosome synteny.</title>
        <authorList>
            <person name="Kobayashi Y."/>
            <person name="Kayamori A."/>
            <person name="Aoki K."/>
            <person name="Shiwa Y."/>
            <person name="Matsutani M."/>
            <person name="Fujita N."/>
            <person name="Sugita T."/>
            <person name="Iwasaki W."/>
            <person name="Tanaka N."/>
            <person name="Takashima M."/>
        </authorList>
    </citation>
    <scope>NUCLEOTIDE SEQUENCE</scope>
    <source>
        <strain evidence="2">HIS019</strain>
    </source>
</reference>
<evidence type="ECO:0000313" key="2">
    <source>
        <dbReference type="EMBL" id="BEI89147.1"/>
    </source>
</evidence>
<dbReference type="EMBL" id="AP028213">
    <property type="protein sequence ID" value="BEI89147.1"/>
    <property type="molecule type" value="Genomic_DNA"/>
</dbReference>
<feature type="region of interest" description="Disordered" evidence="1">
    <location>
        <begin position="164"/>
        <end position="193"/>
    </location>
</feature>
<gene>
    <name evidence="2" type="ORF">CcaverHIS019_0205090</name>
</gene>
<keyword evidence="3" id="KW-1185">Reference proteome</keyword>
<dbReference type="KEGG" id="ccac:CcaHIS019_0205090"/>
<organism evidence="2 3">
    <name type="scientific">Cutaneotrichosporon cavernicola</name>
    <dbReference type="NCBI Taxonomy" id="279322"/>
    <lineage>
        <taxon>Eukaryota</taxon>
        <taxon>Fungi</taxon>
        <taxon>Dikarya</taxon>
        <taxon>Basidiomycota</taxon>
        <taxon>Agaricomycotina</taxon>
        <taxon>Tremellomycetes</taxon>
        <taxon>Trichosporonales</taxon>
        <taxon>Trichosporonaceae</taxon>
        <taxon>Cutaneotrichosporon</taxon>
    </lineage>
</organism>
<evidence type="ECO:0000313" key="3">
    <source>
        <dbReference type="Proteomes" id="UP001233271"/>
    </source>
</evidence>
<evidence type="ECO:0000256" key="1">
    <source>
        <dbReference type="SAM" id="MobiDB-lite"/>
    </source>
</evidence>
<sequence>MKWFACRTKTPSGGLEHLRTRLGEVDIPRSYSPQLEHLRMRLAEVDVLRAEVGWEKEKEMEMGREGDGDKGEVVKEKEEVVKEKEVAVHDNARPDKATVLRNCKLGLHETEGSDRTSIESGSSIANLNSISIADPSARRLMAVHGPAPGSDETQFLTRTAVSAMTGIVPPPRTSSLRRPDAPNVESNRACGPS</sequence>